<dbReference type="PANTHER" id="PTHR46481:SF2">
    <property type="entry name" value="BED-TYPE DOMAIN-CONTAINING PROTEIN"/>
    <property type="match status" value="1"/>
</dbReference>
<feature type="region of interest" description="Disordered" evidence="7">
    <location>
        <begin position="1"/>
        <end position="76"/>
    </location>
</feature>
<keyword evidence="3" id="KW-0862">Zinc</keyword>
<reference evidence="9 10" key="1">
    <citation type="journal article" date="2019" name="G3 (Bethesda)">
        <title>Sequencing of a Wild Apple (Malus baccata) Genome Unravels the Differences Between Cultivated and Wild Apple Species Regarding Disease Resistance and Cold Tolerance.</title>
        <authorList>
            <person name="Chen X."/>
        </authorList>
    </citation>
    <scope>NUCLEOTIDE SEQUENCE [LARGE SCALE GENOMIC DNA]</scope>
    <source>
        <strain evidence="10">cv. Shandingzi</strain>
        <tissue evidence="9">Leaves</tissue>
    </source>
</reference>
<dbReference type="SUPFAM" id="SSF53098">
    <property type="entry name" value="Ribonuclease H-like"/>
    <property type="match status" value="1"/>
</dbReference>
<dbReference type="SUPFAM" id="SSF140996">
    <property type="entry name" value="Hermes dimerisation domain"/>
    <property type="match status" value="1"/>
</dbReference>
<feature type="compositionally biased region" description="Acidic residues" evidence="7">
    <location>
        <begin position="40"/>
        <end position="70"/>
    </location>
</feature>
<evidence type="ECO:0000313" key="10">
    <source>
        <dbReference type="Proteomes" id="UP000315295"/>
    </source>
</evidence>
<evidence type="ECO:0000256" key="2">
    <source>
        <dbReference type="ARBA" id="ARBA00022771"/>
    </source>
</evidence>
<accession>A0A540KEG6</accession>
<protein>
    <recommendedName>
        <fullName evidence="8">BED-type domain-containing protein</fullName>
    </recommendedName>
</protein>
<evidence type="ECO:0000256" key="1">
    <source>
        <dbReference type="ARBA" id="ARBA00022723"/>
    </source>
</evidence>
<feature type="domain" description="BED-type" evidence="8">
    <location>
        <begin position="79"/>
        <end position="157"/>
    </location>
</feature>
<evidence type="ECO:0000256" key="6">
    <source>
        <dbReference type="PROSITE-ProRule" id="PRU00027"/>
    </source>
</evidence>
<evidence type="ECO:0000259" key="8">
    <source>
        <dbReference type="PROSITE" id="PS50808"/>
    </source>
</evidence>
<evidence type="ECO:0000256" key="4">
    <source>
        <dbReference type="ARBA" id="ARBA00023015"/>
    </source>
</evidence>
<dbReference type="InterPro" id="IPR012337">
    <property type="entry name" value="RNaseH-like_sf"/>
</dbReference>
<keyword evidence="4" id="KW-0805">Transcription regulation</keyword>
<dbReference type="EMBL" id="VIEB01001392">
    <property type="protein sequence ID" value="TQD72520.1"/>
    <property type="molecule type" value="Genomic_DNA"/>
</dbReference>
<gene>
    <name evidence="9" type="ORF">C1H46_041927</name>
</gene>
<name>A0A540KEG6_MALBA</name>
<feature type="compositionally biased region" description="Polar residues" evidence="7">
    <location>
        <begin position="7"/>
        <end position="17"/>
    </location>
</feature>
<proteinExistence type="predicted"/>
<dbReference type="InterPro" id="IPR003656">
    <property type="entry name" value="Znf_BED"/>
</dbReference>
<dbReference type="Pfam" id="PF02892">
    <property type="entry name" value="zf-BED"/>
    <property type="match status" value="1"/>
</dbReference>
<keyword evidence="5" id="KW-0804">Transcription</keyword>
<sequence>MDHYCNPFSTDELQTMSRYEESSKHSGIGYSSTGDSPEKPEDEAIEIDSENEIDVEGGSQNDDEESEGEDEKVSNSDSRKRSWVWDHFTTYYVTKKQSKINEKGEKYLAEVKLRRAKCNYCPKQSSVGDYAAEPRVNGTTSMRHHIERYCKFYQGNRSKKQKVLVGDKSKGNNLVVVGFSQESVLEACVKMVVIDEMPFSTVDKMGFRLFCAVGIPLFKVPSRRTLVRTFLNMSHESKAYLKKTLSAHRICLTTDIWTSTQNTNYMVLTSHFIDHEWNMHKRIINFCVIPNHYGTTIAKLIESCLLKL</sequence>
<dbReference type="GO" id="GO:0008270">
    <property type="term" value="F:zinc ion binding"/>
    <property type="evidence" value="ECO:0007669"/>
    <property type="project" value="UniProtKB-KW"/>
</dbReference>
<evidence type="ECO:0000256" key="7">
    <source>
        <dbReference type="SAM" id="MobiDB-lite"/>
    </source>
</evidence>
<dbReference type="PROSITE" id="PS50808">
    <property type="entry name" value="ZF_BED"/>
    <property type="match status" value="1"/>
</dbReference>
<dbReference type="PANTHER" id="PTHR46481">
    <property type="entry name" value="ZINC FINGER BED DOMAIN-CONTAINING PROTEIN 4"/>
    <property type="match status" value="1"/>
</dbReference>
<comment type="caution">
    <text evidence="9">The sequence shown here is derived from an EMBL/GenBank/DDBJ whole genome shotgun (WGS) entry which is preliminary data.</text>
</comment>
<dbReference type="STRING" id="106549.A0A540KEG6"/>
<dbReference type="AlphaFoldDB" id="A0A540KEG6"/>
<evidence type="ECO:0000313" key="9">
    <source>
        <dbReference type="EMBL" id="TQD72520.1"/>
    </source>
</evidence>
<evidence type="ECO:0000256" key="3">
    <source>
        <dbReference type="ARBA" id="ARBA00022833"/>
    </source>
</evidence>
<keyword evidence="10" id="KW-1185">Reference proteome</keyword>
<organism evidence="9 10">
    <name type="scientific">Malus baccata</name>
    <name type="common">Siberian crab apple</name>
    <name type="synonym">Pyrus baccata</name>
    <dbReference type="NCBI Taxonomy" id="106549"/>
    <lineage>
        <taxon>Eukaryota</taxon>
        <taxon>Viridiplantae</taxon>
        <taxon>Streptophyta</taxon>
        <taxon>Embryophyta</taxon>
        <taxon>Tracheophyta</taxon>
        <taxon>Spermatophyta</taxon>
        <taxon>Magnoliopsida</taxon>
        <taxon>eudicotyledons</taxon>
        <taxon>Gunneridae</taxon>
        <taxon>Pentapetalae</taxon>
        <taxon>rosids</taxon>
        <taxon>fabids</taxon>
        <taxon>Rosales</taxon>
        <taxon>Rosaceae</taxon>
        <taxon>Amygdaloideae</taxon>
        <taxon>Maleae</taxon>
        <taxon>Malus</taxon>
    </lineage>
</organism>
<keyword evidence="1" id="KW-0479">Metal-binding</keyword>
<dbReference type="Proteomes" id="UP000315295">
    <property type="component" value="Unassembled WGS sequence"/>
</dbReference>
<evidence type="ECO:0000256" key="5">
    <source>
        <dbReference type="ARBA" id="ARBA00023163"/>
    </source>
</evidence>
<dbReference type="SMART" id="SM00614">
    <property type="entry name" value="ZnF_BED"/>
    <property type="match status" value="1"/>
</dbReference>
<dbReference type="InterPro" id="IPR052035">
    <property type="entry name" value="ZnF_BED_domain_contain"/>
</dbReference>
<keyword evidence="2 6" id="KW-0863">Zinc-finger</keyword>
<dbReference type="GO" id="GO:0003677">
    <property type="term" value="F:DNA binding"/>
    <property type="evidence" value="ECO:0007669"/>
    <property type="project" value="InterPro"/>
</dbReference>